<dbReference type="Proteomes" id="UP000179807">
    <property type="component" value="Unassembled WGS sequence"/>
</dbReference>
<evidence type="ECO:0000313" key="1">
    <source>
        <dbReference type="EMBL" id="OHS96847.1"/>
    </source>
</evidence>
<evidence type="ECO:0000313" key="2">
    <source>
        <dbReference type="Proteomes" id="UP000179807"/>
    </source>
</evidence>
<dbReference type="AlphaFoldDB" id="A0A1J4JEW9"/>
<dbReference type="EMBL" id="MLAK01001149">
    <property type="protein sequence ID" value="OHS96847.1"/>
    <property type="molecule type" value="Genomic_DNA"/>
</dbReference>
<gene>
    <name evidence="1" type="ORF">TRFO_09741</name>
</gene>
<name>A0A1J4JEW9_9EUKA</name>
<organism evidence="1 2">
    <name type="scientific">Tritrichomonas foetus</name>
    <dbReference type="NCBI Taxonomy" id="1144522"/>
    <lineage>
        <taxon>Eukaryota</taxon>
        <taxon>Metamonada</taxon>
        <taxon>Parabasalia</taxon>
        <taxon>Tritrichomonadida</taxon>
        <taxon>Tritrichomonadidae</taxon>
        <taxon>Tritrichomonas</taxon>
    </lineage>
</organism>
<protein>
    <submittedName>
        <fullName evidence="1">Uncharacterized protein</fullName>
    </submittedName>
</protein>
<dbReference type="GeneID" id="94829740"/>
<reference evidence="1" key="1">
    <citation type="submission" date="2016-10" db="EMBL/GenBank/DDBJ databases">
        <authorList>
            <person name="Benchimol M."/>
            <person name="Almeida L.G."/>
            <person name="Vasconcelos A.T."/>
            <person name="Perreira-Neves A."/>
            <person name="Rosa I.A."/>
            <person name="Tasca T."/>
            <person name="Bogo M.R."/>
            <person name="de Souza W."/>
        </authorList>
    </citation>
    <scope>NUCLEOTIDE SEQUENCE [LARGE SCALE GENOMIC DNA]</scope>
    <source>
        <strain evidence="1">K</strain>
    </source>
</reference>
<sequence length="597" mass="70835">MTFDIVMNEKLNDRILDPHPIDFNIIDIDEDNIGQYSKTLEELRREQKMKYNKKLISHPNLDKEYSDMNITNVYDQLIGLNSISTNYDHEMTMIEKKVSPIQKIHDIDKINRQLIICSKVKYLNMLLTHFLDAFQNSHNSINNVIKMIKIYSQVEEQFGQEYKKIFVINEAKKTMKEKLKGVNDIINTFLTKRGIENVSSLEIFQIFLIAKDTHSFFEYFNVRSYLKTNDFINLIQNSKKIYLFLQKYNSLEKILISYKNINDSTNSDLIGEKEKILQLIPDSLQEFMAKTFKEIKFSPNSPMSIEQYYSSISEVFFNFKQDQEIKEFLPLDFFEQKKKIYENFGLDICDTLNKIGYRDIGESLSDKQAFFNDFLLKFFKEMATEIPNFGQKFKLNLLANTFSKHVVHIYSDSFKSMLVLIPVYISLSKNENPMVQEFSLKVLTSTIDNIKLLLVNKFGMIDPKLQQQEQQHVIKQEFFEDFDPIETYQFLNDLIDSYPEKLSRNVIHFVKKFPFHIIRALYDFKEIEKGSPLESLPIIDEFVKFHFDKRDLIKYAYESAQREFKERNRYKFRNILGNFTKMTNPVDKSFEILVSIK</sequence>
<accession>A0A1J4JEW9</accession>
<keyword evidence="2" id="KW-1185">Reference proteome</keyword>
<comment type="caution">
    <text evidence="1">The sequence shown here is derived from an EMBL/GenBank/DDBJ whole genome shotgun (WGS) entry which is preliminary data.</text>
</comment>
<dbReference type="RefSeq" id="XP_068349984.1">
    <property type="nucleotide sequence ID" value="XM_068495036.1"/>
</dbReference>
<proteinExistence type="predicted"/>
<dbReference type="VEuPathDB" id="TrichDB:TRFO_09741"/>